<dbReference type="GO" id="GO:0008320">
    <property type="term" value="F:protein transmembrane transporter activity"/>
    <property type="evidence" value="ECO:0000318"/>
    <property type="project" value="GO_Central"/>
</dbReference>
<protein>
    <recommendedName>
        <fullName evidence="7">Mitochondrial import inner membrane translocase subunit TIM23</fullName>
    </recommendedName>
</protein>
<dbReference type="PANTHER" id="PTHR15371">
    <property type="entry name" value="TIM23"/>
    <property type="match status" value="1"/>
</dbReference>
<dbReference type="STRING" id="13333.W1PYE6"/>
<keyword evidence="3" id="KW-1133">Transmembrane helix</keyword>
<keyword evidence="4" id="KW-0472">Membrane</keyword>
<dbReference type="OMA" id="QYIMPEG"/>
<keyword evidence="6" id="KW-1185">Reference proteome</keyword>
<dbReference type="PANTHER" id="PTHR15371:SF0">
    <property type="entry name" value="SD19278P"/>
    <property type="match status" value="1"/>
</dbReference>
<organism evidence="5 6">
    <name type="scientific">Amborella trichopoda</name>
    <dbReference type="NCBI Taxonomy" id="13333"/>
    <lineage>
        <taxon>Eukaryota</taxon>
        <taxon>Viridiplantae</taxon>
        <taxon>Streptophyta</taxon>
        <taxon>Embryophyta</taxon>
        <taxon>Tracheophyta</taxon>
        <taxon>Spermatophyta</taxon>
        <taxon>Magnoliopsida</taxon>
        <taxon>Amborellales</taxon>
        <taxon>Amborellaceae</taxon>
        <taxon>Amborella</taxon>
    </lineage>
</organism>
<dbReference type="GO" id="GO:0030150">
    <property type="term" value="P:protein import into mitochondrial matrix"/>
    <property type="evidence" value="ECO:0000318"/>
    <property type="project" value="GO_Central"/>
</dbReference>
<dbReference type="OrthoDB" id="159299at2759"/>
<dbReference type="InterPro" id="IPR045238">
    <property type="entry name" value="Tim23-like"/>
</dbReference>
<evidence type="ECO:0008006" key="7">
    <source>
        <dbReference type="Google" id="ProtNLM"/>
    </source>
</evidence>
<name>W1PYE6_AMBTC</name>
<dbReference type="Pfam" id="PF02466">
    <property type="entry name" value="Tim17"/>
    <property type="match status" value="1"/>
</dbReference>
<evidence type="ECO:0000256" key="1">
    <source>
        <dbReference type="ARBA" id="ARBA00004141"/>
    </source>
</evidence>
<dbReference type="Gramene" id="ERN12976">
    <property type="protein sequence ID" value="ERN12976"/>
    <property type="gene ID" value="AMTR_s00040p00042140"/>
</dbReference>
<dbReference type="HOGENOM" id="CLU_118311_0_0_1"/>
<proteinExistence type="predicted"/>
<reference evidence="6" key="1">
    <citation type="journal article" date="2013" name="Science">
        <title>The Amborella genome and the evolution of flowering plants.</title>
        <authorList>
            <consortium name="Amborella Genome Project"/>
        </authorList>
    </citation>
    <scope>NUCLEOTIDE SEQUENCE [LARGE SCALE GENOMIC DNA]</scope>
</reference>
<accession>W1PYE6</accession>
<dbReference type="GO" id="GO:0005744">
    <property type="term" value="C:TIM23 mitochondrial import inner membrane translocase complex"/>
    <property type="evidence" value="ECO:0000318"/>
    <property type="project" value="GO_Central"/>
</dbReference>
<comment type="subcellular location">
    <subcellularLocation>
        <location evidence="1">Membrane</location>
        <topology evidence="1">Multi-pass membrane protein</topology>
    </subcellularLocation>
</comment>
<sequence>MEDRRVSSDGKYRLYDPYKELQPTASNAYNIYKLPTSPEFLFSEEAVINRRSWGENLQYYTGCGYAGGAITGGAKGLIQGLTASEHGDTMKLRVSRVLNASGHTGRRYGNTLGVIGLLYAGLESSITAYRDTDDIANSIVAGLGTGVLYKMASGPRSAALAGAIGGLAVGAMMAGKQALKRYVPI</sequence>
<evidence type="ECO:0000313" key="5">
    <source>
        <dbReference type="EMBL" id="ERN12976.1"/>
    </source>
</evidence>
<dbReference type="KEGG" id="atr:18441211"/>
<evidence type="ECO:0000256" key="2">
    <source>
        <dbReference type="ARBA" id="ARBA00022692"/>
    </source>
</evidence>
<dbReference type="eggNOG" id="KOG3324">
    <property type="taxonomic scope" value="Eukaryota"/>
</dbReference>
<dbReference type="EMBL" id="KI392591">
    <property type="protein sequence ID" value="ERN12976.1"/>
    <property type="molecule type" value="Genomic_DNA"/>
</dbReference>
<dbReference type="AlphaFoldDB" id="W1PYE6"/>
<keyword evidence="2" id="KW-0812">Transmembrane</keyword>
<evidence type="ECO:0000313" key="6">
    <source>
        <dbReference type="Proteomes" id="UP000017836"/>
    </source>
</evidence>
<dbReference type="Proteomes" id="UP000017836">
    <property type="component" value="Unassembled WGS sequence"/>
</dbReference>
<evidence type="ECO:0000256" key="3">
    <source>
        <dbReference type="ARBA" id="ARBA00022989"/>
    </source>
</evidence>
<evidence type="ECO:0000256" key="4">
    <source>
        <dbReference type="ARBA" id="ARBA00023136"/>
    </source>
</evidence>
<gene>
    <name evidence="5" type="ORF">AMTR_s00040p00042140</name>
</gene>